<keyword evidence="5" id="KW-1185">Reference proteome</keyword>
<dbReference type="EMBL" id="AP021875">
    <property type="protein sequence ID" value="BBO73776.1"/>
    <property type="molecule type" value="Genomic_DNA"/>
</dbReference>
<feature type="binding site" evidence="2">
    <location>
        <begin position="34"/>
        <end position="36"/>
    </location>
    <ligand>
        <name>ATP</name>
        <dbReference type="ChEBI" id="CHEBI:30616"/>
    </ligand>
</feature>
<evidence type="ECO:0000256" key="1">
    <source>
        <dbReference type="ARBA" id="ARBA00022679"/>
    </source>
</evidence>
<dbReference type="Gene3D" id="3.40.50.620">
    <property type="entry name" value="HUPs"/>
    <property type="match status" value="1"/>
</dbReference>
<dbReference type="KEGG" id="dwd:DSCW_11930"/>
<dbReference type="PANTHER" id="PTHR43686">
    <property type="entry name" value="SULFURTRANSFERASE-RELATED"/>
    <property type="match status" value="1"/>
</dbReference>
<evidence type="ECO:0000256" key="2">
    <source>
        <dbReference type="PIRSR" id="PIRSR004976-51"/>
    </source>
</evidence>
<keyword evidence="1" id="KW-0808">Transferase</keyword>
<dbReference type="CDD" id="cd24138">
    <property type="entry name" value="TtcA-like"/>
    <property type="match status" value="1"/>
</dbReference>
<name>A0A5K7YWR6_9BACT</name>
<feature type="binding site" evidence="2">
    <location>
        <position position="40"/>
    </location>
    <ligand>
        <name>ATP</name>
        <dbReference type="ChEBI" id="CHEBI:30616"/>
    </ligand>
</feature>
<dbReference type="InterPro" id="IPR014729">
    <property type="entry name" value="Rossmann-like_a/b/a_fold"/>
</dbReference>
<feature type="binding site" evidence="2">
    <location>
        <position position="136"/>
    </location>
    <ligand>
        <name>ATP</name>
        <dbReference type="ChEBI" id="CHEBI:30616"/>
    </ligand>
</feature>
<dbReference type="InterPro" id="IPR035107">
    <property type="entry name" value="tRNA_thiolation_TtcA_Ctu1"/>
</dbReference>
<dbReference type="GO" id="GO:0008033">
    <property type="term" value="P:tRNA processing"/>
    <property type="evidence" value="ECO:0007669"/>
    <property type="project" value="InterPro"/>
</dbReference>
<organism evidence="4 5">
    <name type="scientific">Desulfosarcina widdelii</name>
    <dbReference type="NCBI Taxonomy" id="947919"/>
    <lineage>
        <taxon>Bacteria</taxon>
        <taxon>Pseudomonadati</taxon>
        <taxon>Thermodesulfobacteriota</taxon>
        <taxon>Desulfobacteria</taxon>
        <taxon>Desulfobacterales</taxon>
        <taxon>Desulfosarcinaceae</taxon>
        <taxon>Desulfosarcina</taxon>
    </lineage>
</organism>
<proteinExistence type="predicted"/>
<reference evidence="4 5" key="1">
    <citation type="submission" date="2019-11" db="EMBL/GenBank/DDBJ databases">
        <title>Comparative genomics of hydrocarbon-degrading Desulfosarcina strains.</title>
        <authorList>
            <person name="Watanabe M."/>
            <person name="Kojima H."/>
            <person name="Fukui M."/>
        </authorList>
    </citation>
    <scope>NUCLEOTIDE SEQUENCE [LARGE SCALE GENOMIC DNA]</scope>
    <source>
        <strain evidence="4 5">PP31</strain>
    </source>
</reference>
<protein>
    <submittedName>
        <fullName evidence="4">tRNA 2-thiocytidine biosynthesis protein TtcA</fullName>
    </submittedName>
</protein>
<evidence type="ECO:0000313" key="5">
    <source>
        <dbReference type="Proteomes" id="UP000427769"/>
    </source>
</evidence>
<feature type="domain" description="tRNA(Ile)-lysidine/2-thiocytidine synthase N-terminal" evidence="3">
    <location>
        <begin position="31"/>
        <end position="194"/>
    </location>
</feature>
<feature type="binding site" evidence="2">
    <location>
        <position position="66"/>
    </location>
    <ligand>
        <name>ATP</name>
        <dbReference type="ChEBI" id="CHEBI:30616"/>
    </ligand>
</feature>
<dbReference type="SUPFAM" id="SSF52402">
    <property type="entry name" value="Adenine nucleotide alpha hydrolases-like"/>
    <property type="match status" value="1"/>
</dbReference>
<evidence type="ECO:0000313" key="4">
    <source>
        <dbReference type="EMBL" id="BBO73776.1"/>
    </source>
</evidence>
<dbReference type="GO" id="GO:0005524">
    <property type="term" value="F:ATP binding"/>
    <property type="evidence" value="ECO:0007669"/>
    <property type="project" value="UniProtKB-KW"/>
</dbReference>
<dbReference type="InterPro" id="IPR011063">
    <property type="entry name" value="TilS/TtcA_N"/>
</dbReference>
<feature type="binding site" evidence="2">
    <location>
        <position position="141"/>
    </location>
    <ligand>
        <name>ATP</name>
        <dbReference type="ChEBI" id="CHEBI:30616"/>
    </ligand>
</feature>
<dbReference type="GO" id="GO:0016740">
    <property type="term" value="F:transferase activity"/>
    <property type="evidence" value="ECO:0007669"/>
    <property type="project" value="UniProtKB-KW"/>
</dbReference>
<dbReference type="PANTHER" id="PTHR43686:SF1">
    <property type="entry name" value="AMINOTRAN_5 DOMAIN-CONTAINING PROTEIN"/>
    <property type="match status" value="1"/>
</dbReference>
<sequence>MPRHSYTYKALNSLVGKAIHRYGMIADGDRIAVGLSGGKDSMTLLWALAERLKRVPVDYTLLPIYVDPGFPGGFAENLSMACRQMGFDLHVDYSDHGPMAHSDANRENPCFLCARMRRKRLFQIADKLGCSKLALGHNKDDVIETLFMNICYAGEISTMVPRQEFFNGRFTVIRPLAMVDENSIQRFARAQDFPRFANPCPSAGNTKRSEIKGMLQTLYRSNRKIRGNIYRAMSHVKPKYLLK</sequence>
<accession>A0A5K7YWR6</accession>
<dbReference type="AlphaFoldDB" id="A0A5K7YWR6"/>
<dbReference type="RefSeq" id="WP_231715682.1">
    <property type="nucleotide sequence ID" value="NZ_AP021875.1"/>
</dbReference>
<keyword evidence="2" id="KW-0547">Nucleotide-binding</keyword>
<dbReference type="Proteomes" id="UP000427769">
    <property type="component" value="Chromosome"/>
</dbReference>
<dbReference type="Pfam" id="PF01171">
    <property type="entry name" value="ATP_bind_3"/>
    <property type="match status" value="1"/>
</dbReference>
<gene>
    <name evidence="4" type="primary">ttcA</name>
    <name evidence="4" type="ORF">DSCW_11930</name>
</gene>
<dbReference type="PIRSF" id="PIRSF004976">
    <property type="entry name" value="ATPase_YdaO"/>
    <property type="match status" value="1"/>
</dbReference>
<evidence type="ECO:0000259" key="3">
    <source>
        <dbReference type="Pfam" id="PF01171"/>
    </source>
</evidence>
<keyword evidence="2" id="KW-0067">ATP-binding</keyword>